<evidence type="ECO:0000313" key="3">
    <source>
        <dbReference type="EMBL" id="MEC5385671.1"/>
    </source>
</evidence>
<dbReference type="SUPFAM" id="SSF103473">
    <property type="entry name" value="MFS general substrate transporter"/>
    <property type="match status" value="1"/>
</dbReference>
<evidence type="ECO:0000256" key="2">
    <source>
        <dbReference type="SAM" id="Phobius"/>
    </source>
</evidence>
<feature type="transmembrane region" description="Helical" evidence="2">
    <location>
        <begin position="71"/>
        <end position="93"/>
    </location>
</feature>
<feature type="transmembrane region" description="Helical" evidence="2">
    <location>
        <begin position="105"/>
        <end position="128"/>
    </location>
</feature>
<feature type="transmembrane region" description="Helical" evidence="2">
    <location>
        <begin position="294"/>
        <end position="315"/>
    </location>
</feature>
<dbReference type="Proteomes" id="UP001331561">
    <property type="component" value="Unassembled WGS sequence"/>
</dbReference>
<feature type="transmembrane region" description="Helical" evidence="2">
    <location>
        <begin position="472"/>
        <end position="490"/>
    </location>
</feature>
<feature type="transmembrane region" description="Helical" evidence="2">
    <location>
        <begin position="182"/>
        <end position="202"/>
    </location>
</feature>
<dbReference type="Gene3D" id="1.20.1250.20">
    <property type="entry name" value="MFS general substrate transporter like domains"/>
    <property type="match status" value="1"/>
</dbReference>
<feature type="transmembrane region" description="Helical" evidence="2">
    <location>
        <begin position="377"/>
        <end position="404"/>
    </location>
</feature>
<dbReference type="NCBIfam" id="NF037959">
    <property type="entry name" value="MFS_SpdSyn"/>
    <property type="match status" value="2"/>
</dbReference>
<dbReference type="Gene3D" id="3.40.50.150">
    <property type="entry name" value="Vaccinia Virus protein VP39"/>
    <property type="match status" value="1"/>
</dbReference>
<organism evidence="3 4">
    <name type="scientific">Uliginosibacterium silvisoli</name>
    <dbReference type="NCBI Taxonomy" id="3114758"/>
    <lineage>
        <taxon>Bacteria</taxon>
        <taxon>Pseudomonadati</taxon>
        <taxon>Pseudomonadota</taxon>
        <taxon>Betaproteobacteria</taxon>
        <taxon>Rhodocyclales</taxon>
        <taxon>Zoogloeaceae</taxon>
        <taxon>Uliginosibacterium</taxon>
    </lineage>
</organism>
<feature type="transmembrane region" description="Helical" evidence="2">
    <location>
        <begin position="208"/>
        <end position="228"/>
    </location>
</feature>
<dbReference type="InterPro" id="IPR036259">
    <property type="entry name" value="MFS_trans_sf"/>
</dbReference>
<dbReference type="InterPro" id="IPR029063">
    <property type="entry name" value="SAM-dependent_MTases_sf"/>
</dbReference>
<accession>A0ABU6K2A5</accession>
<dbReference type="Pfam" id="PF01564">
    <property type="entry name" value="Spermine_synth"/>
    <property type="match status" value="1"/>
</dbReference>
<feature type="transmembrane region" description="Helical" evidence="2">
    <location>
        <begin position="416"/>
        <end position="435"/>
    </location>
</feature>
<feature type="transmembrane region" description="Helical" evidence="2">
    <location>
        <begin position="140"/>
        <end position="161"/>
    </location>
</feature>
<feature type="transmembrane region" description="Helical" evidence="2">
    <location>
        <begin position="265"/>
        <end position="282"/>
    </location>
</feature>
<protein>
    <submittedName>
        <fullName evidence="3">Fused MFS/spermidine synthase</fullName>
    </submittedName>
</protein>
<gene>
    <name evidence="3" type="ORF">VVD49_08050</name>
</gene>
<keyword evidence="1" id="KW-0620">Polyamine biosynthesis</keyword>
<evidence type="ECO:0000256" key="1">
    <source>
        <dbReference type="ARBA" id="ARBA00023115"/>
    </source>
</evidence>
<sequence length="866" mass="90820">MSSSSSVIGNESLRSSLPADASNAQHVKVRHPAHMLLASVPLVLLAGSGAASLIYQVLWIKQLSLVVGVEVHAISVAIAAFFAGLGFGAWWWGARADASPRPMRLFALLEAGVAVLALSATLLLGRAAAPFVALEAQAGVLAWLVLFFIVGLPAALMGGTLPAVLRAVAPRGAEVSRGGGRLYAANTAGAIVGALLASFLLIPALGLTGAAFVAAGINLAVALCALAISVKEMSASETVAEPVAKNAGEGIAQSSVASASARRALALYAVAGGIALGYEVVWSQAIVQFMSTRAFAFSVVLATYLAGLALGSALYSRYADRIKDAWGAFGLLIAGAGLLALVCLAGTGRWLAVAQSHAADMAFAGTGNALASMSARFAVAALFVVFAPTLLLGAAFPAALRLAADAGHAGRDTGRLLACNTLGGIVGSLLVGFVLVPWLGLIHTLALLALGAVVVGAFAVVPTMTKRHRLRFATLAVGAFAVVVAVMTPANHLAELLAQSRGGMLSFYEESRGGTVAVVSQHTGSNNFQRLYINGVSNSGDAMTSQRYMRLQALLPLIIHNGEPKSALVVGLGTGITAGALLSYPGLEKRVVAELLPAVLRAVPNFDGNQKVASDARMDIRLRDGRRELLASAERYDLITLEPPPPSAAGVANLYSSDFYRLAGSRLNVNGIVAQWLPLPTQNDEDSRSLVRSFLDVYPHASLWTTELHEMLLVGSMQPIQLDAQRIAERFAQPEVSSVLREVGVVSPAALLATWVTDRAGLVRYAGDAQPVTDDRPRIEYAAWVRPKEIAKVLPKLIALQAPVPLLGADDALRKAIERERDNLLVFYEAGLYAYAGDRNNWLQSLQYVMRRDGSNAYYRWVAGAP</sequence>
<feature type="transmembrane region" description="Helical" evidence="2">
    <location>
        <begin position="441"/>
        <end position="460"/>
    </location>
</feature>
<keyword evidence="4" id="KW-1185">Reference proteome</keyword>
<dbReference type="PANTHER" id="PTHR43317">
    <property type="entry name" value="THERMOSPERMINE SYNTHASE ACAULIS5"/>
    <property type="match status" value="1"/>
</dbReference>
<feature type="transmembrane region" description="Helical" evidence="2">
    <location>
        <begin position="35"/>
        <end position="59"/>
    </location>
</feature>
<dbReference type="RefSeq" id="WP_327598619.1">
    <property type="nucleotide sequence ID" value="NZ_JAYXHS010000001.1"/>
</dbReference>
<keyword evidence="2" id="KW-0472">Membrane</keyword>
<dbReference type="SUPFAM" id="SSF53335">
    <property type="entry name" value="S-adenosyl-L-methionine-dependent methyltransferases"/>
    <property type="match status" value="1"/>
</dbReference>
<evidence type="ECO:0000313" key="4">
    <source>
        <dbReference type="Proteomes" id="UP001331561"/>
    </source>
</evidence>
<proteinExistence type="predicted"/>
<dbReference type="EMBL" id="JAYXHS010000001">
    <property type="protein sequence ID" value="MEC5385671.1"/>
    <property type="molecule type" value="Genomic_DNA"/>
</dbReference>
<name>A0ABU6K2A5_9RHOO</name>
<comment type="caution">
    <text evidence="3">The sequence shown here is derived from an EMBL/GenBank/DDBJ whole genome shotgun (WGS) entry which is preliminary data.</text>
</comment>
<reference evidence="3 4" key="1">
    <citation type="submission" date="2024-01" db="EMBL/GenBank/DDBJ databases">
        <title>Uliginosibacterium soil sp. nov.</title>
        <authorList>
            <person name="Lv Y."/>
        </authorList>
    </citation>
    <scope>NUCLEOTIDE SEQUENCE [LARGE SCALE GENOMIC DNA]</scope>
    <source>
        <strain evidence="3 4">H3</strain>
    </source>
</reference>
<keyword evidence="2" id="KW-0812">Transmembrane</keyword>
<keyword evidence="2" id="KW-1133">Transmembrane helix</keyword>
<feature type="transmembrane region" description="Helical" evidence="2">
    <location>
        <begin position="327"/>
        <end position="351"/>
    </location>
</feature>
<dbReference type="PANTHER" id="PTHR43317:SF1">
    <property type="entry name" value="THERMOSPERMINE SYNTHASE ACAULIS5"/>
    <property type="match status" value="1"/>
</dbReference>